<sequence length="98" mass="10799">MSVADVADVRQHRTMRITFKLYATLGDYLPSEGRVGNVVHLDVPDTTTVVDLVEQHRLPPRLVHLVLINGVFIPPAERATRVLLPDDVLAIWPPVAGG</sequence>
<keyword evidence="2" id="KW-1185">Reference proteome</keyword>
<dbReference type="InterPro" id="IPR003749">
    <property type="entry name" value="ThiS/MoaD-like"/>
</dbReference>
<dbReference type="EMBL" id="SGWV01000008">
    <property type="protein sequence ID" value="RZS56814.1"/>
    <property type="molecule type" value="Genomic_DNA"/>
</dbReference>
<dbReference type="Pfam" id="PF02597">
    <property type="entry name" value="ThiS"/>
    <property type="match status" value="1"/>
</dbReference>
<accession>A0A4Q7LQB5</accession>
<name>A0A4Q7LQB5_9BURK</name>
<gene>
    <name evidence="1" type="ORF">EV685_1369</name>
</gene>
<dbReference type="InterPro" id="IPR012675">
    <property type="entry name" value="Beta-grasp_dom_sf"/>
</dbReference>
<evidence type="ECO:0000313" key="2">
    <source>
        <dbReference type="Proteomes" id="UP000293433"/>
    </source>
</evidence>
<evidence type="ECO:0000313" key="1">
    <source>
        <dbReference type="EMBL" id="RZS56814.1"/>
    </source>
</evidence>
<organism evidence="1 2">
    <name type="scientific">Sphaerotilus mobilis</name>
    <dbReference type="NCBI Taxonomy" id="47994"/>
    <lineage>
        <taxon>Bacteria</taxon>
        <taxon>Pseudomonadati</taxon>
        <taxon>Pseudomonadota</taxon>
        <taxon>Betaproteobacteria</taxon>
        <taxon>Burkholderiales</taxon>
        <taxon>Sphaerotilaceae</taxon>
        <taxon>Sphaerotilus</taxon>
    </lineage>
</organism>
<dbReference type="SUPFAM" id="SSF54285">
    <property type="entry name" value="MoaD/ThiS"/>
    <property type="match status" value="1"/>
</dbReference>
<dbReference type="Gene3D" id="3.10.20.30">
    <property type="match status" value="1"/>
</dbReference>
<dbReference type="InterPro" id="IPR016155">
    <property type="entry name" value="Mopterin_synth/thiamin_S_b"/>
</dbReference>
<dbReference type="AlphaFoldDB" id="A0A4Q7LQB5"/>
<comment type="caution">
    <text evidence="1">The sequence shown here is derived from an EMBL/GenBank/DDBJ whole genome shotgun (WGS) entry which is preliminary data.</text>
</comment>
<dbReference type="Proteomes" id="UP000293433">
    <property type="component" value="Unassembled WGS sequence"/>
</dbReference>
<reference evidence="1 2" key="1">
    <citation type="submission" date="2019-02" db="EMBL/GenBank/DDBJ databases">
        <title>Genomic Encyclopedia of Type Strains, Phase IV (KMG-IV): sequencing the most valuable type-strain genomes for metagenomic binning, comparative biology and taxonomic classification.</title>
        <authorList>
            <person name="Goeker M."/>
        </authorList>
    </citation>
    <scope>NUCLEOTIDE SEQUENCE [LARGE SCALE GENOMIC DNA]</scope>
    <source>
        <strain evidence="1 2">DSM 10617</strain>
    </source>
</reference>
<proteinExistence type="predicted"/>
<protein>
    <submittedName>
        <fullName evidence="1">Sulfur carrier protein ThiS</fullName>
    </submittedName>
</protein>